<keyword evidence="17" id="KW-1185">Reference proteome</keyword>
<dbReference type="EMBL" id="JXUW01000005">
    <property type="protein sequence ID" value="KJE77416.1"/>
    <property type="molecule type" value="Genomic_DNA"/>
</dbReference>
<evidence type="ECO:0000256" key="11">
    <source>
        <dbReference type="ARBA" id="ARBA00049080"/>
    </source>
</evidence>
<dbReference type="HAMAP" id="MF_00102">
    <property type="entry name" value="DapB"/>
    <property type="match status" value="1"/>
</dbReference>
<dbReference type="SUPFAM" id="SSF51735">
    <property type="entry name" value="NAD(P)-binding Rossmann-fold domains"/>
    <property type="match status" value="1"/>
</dbReference>
<evidence type="ECO:0000259" key="15">
    <source>
        <dbReference type="Pfam" id="PF05173"/>
    </source>
</evidence>
<evidence type="ECO:0000256" key="5">
    <source>
        <dbReference type="ARBA" id="ARBA00022915"/>
    </source>
</evidence>
<keyword evidence="6 13" id="KW-0560">Oxidoreductase</keyword>
<comment type="subcellular location">
    <subcellularLocation>
        <location evidence="13">Cytoplasm</location>
    </subcellularLocation>
</comment>
<dbReference type="GO" id="GO:0016726">
    <property type="term" value="F:oxidoreductase activity, acting on CH or CH2 groups, NAD or NADP as acceptor"/>
    <property type="evidence" value="ECO:0007669"/>
    <property type="project" value="UniProtKB-UniRule"/>
</dbReference>
<dbReference type="Gene3D" id="3.40.50.720">
    <property type="entry name" value="NAD(P)-binding Rossmann-like Domain"/>
    <property type="match status" value="1"/>
</dbReference>
<evidence type="ECO:0000256" key="6">
    <source>
        <dbReference type="ARBA" id="ARBA00023002"/>
    </source>
</evidence>
<dbReference type="InterPro" id="IPR022663">
    <property type="entry name" value="DapB_C"/>
</dbReference>
<evidence type="ECO:0000256" key="8">
    <source>
        <dbReference type="ARBA" id="ARBA00023154"/>
    </source>
</evidence>
<evidence type="ECO:0000256" key="10">
    <source>
        <dbReference type="ARBA" id="ARBA00038983"/>
    </source>
</evidence>
<evidence type="ECO:0000313" key="16">
    <source>
        <dbReference type="EMBL" id="KJE77416.1"/>
    </source>
</evidence>
<dbReference type="GO" id="GO:0009089">
    <property type="term" value="P:lysine biosynthetic process via diaminopimelate"/>
    <property type="evidence" value="ECO:0007669"/>
    <property type="project" value="UniProtKB-UniRule"/>
</dbReference>
<evidence type="ECO:0000256" key="2">
    <source>
        <dbReference type="ARBA" id="ARBA00022490"/>
    </source>
</evidence>
<dbReference type="PIRSF" id="PIRSF000161">
    <property type="entry name" value="DHPR"/>
    <property type="match status" value="1"/>
</dbReference>
<feature type="domain" description="Dihydrodipicolinate reductase N-terminal" evidence="14">
    <location>
        <begin position="4"/>
        <end position="125"/>
    </location>
</feature>
<feature type="binding site" evidence="13">
    <location>
        <begin position="162"/>
        <end position="163"/>
    </location>
    <ligand>
        <name>(S)-2,3,4,5-tetrahydrodipicolinate</name>
        <dbReference type="ChEBI" id="CHEBI:16845"/>
    </ligand>
</feature>
<dbReference type="Gene3D" id="3.30.360.10">
    <property type="entry name" value="Dihydrodipicolinate Reductase, domain 2"/>
    <property type="match status" value="1"/>
</dbReference>
<feature type="binding site" evidence="13">
    <location>
        <begin position="10"/>
        <end position="15"/>
    </location>
    <ligand>
        <name>NAD(+)</name>
        <dbReference type="ChEBI" id="CHEBI:57540"/>
    </ligand>
</feature>
<evidence type="ECO:0000313" key="17">
    <source>
        <dbReference type="Proteomes" id="UP000032336"/>
    </source>
</evidence>
<gene>
    <name evidence="13 16" type="primary">dapB</name>
    <name evidence="16" type="ORF">FEAC_08500</name>
</gene>
<reference evidence="16 17" key="1">
    <citation type="submission" date="2015-01" db="EMBL/GenBank/DDBJ databases">
        <title>Draft genome of the acidophilic iron oxidizer Ferrimicrobium acidiphilum strain T23.</title>
        <authorList>
            <person name="Poehlein A."/>
            <person name="Eisen S."/>
            <person name="Schloemann M."/>
            <person name="Johnson B.D."/>
            <person name="Daniel R."/>
            <person name="Muehling M."/>
        </authorList>
    </citation>
    <scope>NUCLEOTIDE SEQUENCE [LARGE SCALE GENOMIC DNA]</scope>
    <source>
        <strain evidence="16 17">T23</strain>
    </source>
</reference>
<feature type="binding site" evidence="13">
    <location>
        <position position="153"/>
    </location>
    <ligand>
        <name>(S)-2,3,4,5-tetrahydrodipicolinate</name>
        <dbReference type="ChEBI" id="CHEBI:16845"/>
    </ligand>
</feature>
<keyword evidence="8 13" id="KW-0457">Lysine biosynthesis</keyword>
<evidence type="ECO:0000259" key="14">
    <source>
        <dbReference type="Pfam" id="PF01113"/>
    </source>
</evidence>
<dbReference type="UniPathway" id="UPA00034">
    <property type="reaction ID" value="UER00018"/>
</dbReference>
<keyword evidence="2 13" id="KW-0963">Cytoplasm</keyword>
<dbReference type="FunFam" id="3.30.360.10:FF:000009">
    <property type="entry name" value="4-hydroxy-tetrahydrodipicolinate reductase"/>
    <property type="match status" value="1"/>
</dbReference>
<keyword evidence="5 13" id="KW-0220">Diaminopimelate biosynthesis</keyword>
<dbReference type="InterPro" id="IPR000846">
    <property type="entry name" value="DapB_N"/>
</dbReference>
<feature type="binding site" evidence="13">
    <location>
        <begin position="98"/>
        <end position="100"/>
    </location>
    <ligand>
        <name>NAD(+)</name>
        <dbReference type="ChEBI" id="CHEBI:57540"/>
    </ligand>
</feature>
<evidence type="ECO:0000256" key="1">
    <source>
        <dbReference type="ARBA" id="ARBA00006642"/>
    </source>
</evidence>
<dbReference type="EC" id="1.17.1.8" evidence="10 13"/>
<dbReference type="GO" id="GO:0008839">
    <property type="term" value="F:4-hydroxy-tetrahydrodipicolinate reductase"/>
    <property type="evidence" value="ECO:0007669"/>
    <property type="project" value="UniProtKB-UniRule"/>
</dbReference>
<dbReference type="PANTHER" id="PTHR20836:SF0">
    <property type="entry name" value="4-HYDROXY-TETRAHYDRODIPICOLINATE REDUCTASE 1, CHLOROPLASTIC-RELATED"/>
    <property type="match status" value="1"/>
</dbReference>
<dbReference type="CDD" id="cd02274">
    <property type="entry name" value="DHDPR_N"/>
    <property type="match status" value="1"/>
</dbReference>
<dbReference type="OrthoDB" id="9790352at2"/>
<dbReference type="InterPro" id="IPR036291">
    <property type="entry name" value="NAD(P)-bd_dom_sf"/>
</dbReference>
<dbReference type="GO" id="GO:0019877">
    <property type="term" value="P:diaminopimelate biosynthetic process"/>
    <property type="evidence" value="ECO:0007669"/>
    <property type="project" value="UniProtKB-UniRule"/>
</dbReference>
<protein>
    <recommendedName>
        <fullName evidence="10 13">4-hydroxy-tetrahydrodipicolinate reductase</fullName>
        <shortName evidence="13">HTPA reductase</shortName>
        <ecNumber evidence="10 13">1.17.1.8</ecNumber>
    </recommendedName>
</protein>
<feature type="active site" description="Proton donor/acceptor" evidence="13">
    <location>
        <position position="152"/>
    </location>
</feature>
<evidence type="ECO:0000256" key="13">
    <source>
        <dbReference type="HAMAP-Rule" id="MF_00102"/>
    </source>
</evidence>
<comment type="catalytic activity">
    <reaction evidence="11 13">
        <text>(S)-2,3,4,5-tetrahydrodipicolinate + NADP(+) + H2O = (2S,4S)-4-hydroxy-2,3,4,5-tetrahydrodipicolinate + NADPH + H(+)</text>
        <dbReference type="Rhea" id="RHEA:35331"/>
        <dbReference type="ChEBI" id="CHEBI:15377"/>
        <dbReference type="ChEBI" id="CHEBI:15378"/>
        <dbReference type="ChEBI" id="CHEBI:16845"/>
        <dbReference type="ChEBI" id="CHEBI:57783"/>
        <dbReference type="ChEBI" id="CHEBI:58349"/>
        <dbReference type="ChEBI" id="CHEBI:67139"/>
        <dbReference type="EC" id="1.17.1.8"/>
    </reaction>
</comment>
<comment type="function">
    <text evidence="13">Catalyzes the conversion of 4-hydroxy-tetrahydrodipicolinate (HTPA) to tetrahydrodipicolinate.</text>
</comment>
<feature type="binding site" evidence="13">
    <location>
        <begin position="122"/>
        <end position="125"/>
    </location>
    <ligand>
        <name>NAD(+)</name>
        <dbReference type="ChEBI" id="CHEBI:57540"/>
    </ligand>
</feature>
<dbReference type="PROSITE" id="PS01298">
    <property type="entry name" value="DAPB"/>
    <property type="match status" value="1"/>
</dbReference>
<dbReference type="STRING" id="1121877.FEAC_08500"/>
<comment type="similarity">
    <text evidence="1 13">Belongs to the DapB family.</text>
</comment>
<dbReference type="eggNOG" id="COG0289">
    <property type="taxonomic scope" value="Bacteria"/>
</dbReference>
<dbReference type="GO" id="GO:0050661">
    <property type="term" value="F:NADP binding"/>
    <property type="evidence" value="ECO:0007669"/>
    <property type="project" value="UniProtKB-UniRule"/>
</dbReference>
<keyword evidence="4 13" id="KW-0521">NADP</keyword>
<dbReference type="SUPFAM" id="SSF55347">
    <property type="entry name" value="Glyceraldehyde-3-phosphate dehydrogenase-like, C-terminal domain"/>
    <property type="match status" value="1"/>
</dbReference>
<dbReference type="PANTHER" id="PTHR20836">
    <property type="entry name" value="DIHYDRODIPICOLINATE REDUCTASE"/>
    <property type="match status" value="1"/>
</dbReference>
<dbReference type="Pfam" id="PF01113">
    <property type="entry name" value="DapB_N"/>
    <property type="match status" value="1"/>
</dbReference>
<evidence type="ECO:0000256" key="12">
    <source>
        <dbReference type="ARBA" id="ARBA00049396"/>
    </source>
</evidence>
<organism evidence="16 17">
    <name type="scientific">Ferrimicrobium acidiphilum DSM 19497</name>
    <dbReference type="NCBI Taxonomy" id="1121877"/>
    <lineage>
        <taxon>Bacteria</taxon>
        <taxon>Bacillati</taxon>
        <taxon>Actinomycetota</taxon>
        <taxon>Acidimicrobiia</taxon>
        <taxon>Acidimicrobiales</taxon>
        <taxon>Acidimicrobiaceae</taxon>
        <taxon>Ferrimicrobium</taxon>
    </lineage>
</organism>
<keyword evidence="3 13" id="KW-0028">Amino-acid biosynthesis</keyword>
<sequence length="270" mass="28686">MTDMRIGVLGAGGKVGSSVCRAILEEPGYELVAAVDPKLAGIDLGQMLGRNAAGLIARRDVEALISEAPEVVIDFTEARASFHNLLKLAQAQIPAVVGTTGFTDDEMRRLGEAFEGVGCVIASNFSIGAILMMRCAAMCAPFFESVEIVEAHHDQKVDAPSGTSLETAMRITDARRVANQPGFLQDRTSNLKVEGARGGVVDGDVRIHSLRLRGAVAHHEVIFGTASQTLTIRHDSHDRSSFVPGVLLAVDRVTGLDRLVVGIDGFLGQD</sequence>
<comment type="caution">
    <text evidence="16">The sequence shown here is derived from an EMBL/GenBank/DDBJ whole genome shotgun (WGS) entry which is preliminary data.</text>
</comment>
<feature type="binding site" evidence="13">
    <location>
        <position position="36"/>
    </location>
    <ligand>
        <name>NAD(+)</name>
        <dbReference type="ChEBI" id="CHEBI:57540"/>
    </ligand>
</feature>
<evidence type="ECO:0000256" key="9">
    <source>
        <dbReference type="ARBA" id="ARBA00037922"/>
    </source>
</evidence>
<dbReference type="InterPro" id="IPR022664">
    <property type="entry name" value="DapB_N_CS"/>
</dbReference>
<comment type="subunit">
    <text evidence="13">Homotetramer.</text>
</comment>
<comment type="catalytic activity">
    <reaction evidence="12 13">
        <text>(S)-2,3,4,5-tetrahydrodipicolinate + NAD(+) + H2O = (2S,4S)-4-hydroxy-2,3,4,5-tetrahydrodipicolinate + NADH + H(+)</text>
        <dbReference type="Rhea" id="RHEA:35323"/>
        <dbReference type="ChEBI" id="CHEBI:15377"/>
        <dbReference type="ChEBI" id="CHEBI:15378"/>
        <dbReference type="ChEBI" id="CHEBI:16845"/>
        <dbReference type="ChEBI" id="CHEBI:57540"/>
        <dbReference type="ChEBI" id="CHEBI:57945"/>
        <dbReference type="ChEBI" id="CHEBI:67139"/>
        <dbReference type="EC" id="1.17.1.8"/>
    </reaction>
</comment>
<dbReference type="InterPro" id="IPR023940">
    <property type="entry name" value="DHDPR_bac"/>
</dbReference>
<proteinExistence type="inferred from homology"/>
<comment type="caution">
    <text evidence="13">Lacks conserved residue(s) required for the propagation of feature annotation.</text>
</comment>
<evidence type="ECO:0000256" key="4">
    <source>
        <dbReference type="ARBA" id="ARBA00022857"/>
    </source>
</evidence>
<evidence type="ECO:0000256" key="7">
    <source>
        <dbReference type="ARBA" id="ARBA00023027"/>
    </source>
</evidence>
<feature type="active site" description="Proton donor" evidence="13">
    <location>
        <position position="156"/>
    </location>
</feature>
<comment type="pathway">
    <text evidence="9 13">Amino-acid biosynthesis; L-lysine biosynthesis via DAP pathway; (S)-tetrahydrodipicolinate from L-aspartate: step 4/4.</text>
</comment>
<dbReference type="GO" id="GO:0005829">
    <property type="term" value="C:cytosol"/>
    <property type="evidence" value="ECO:0007669"/>
    <property type="project" value="TreeGrafter"/>
</dbReference>
<evidence type="ECO:0000256" key="3">
    <source>
        <dbReference type="ARBA" id="ARBA00022605"/>
    </source>
</evidence>
<dbReference type="PATRIC" id="fig|1121877.4.peg.905"/>
<dbReference type="NCBIfam" id="TIGR00036">
    <property type="entry name" value="dapB"/>
    <property type="match status" value="1"/>
</dbReference>
<name>A0A0D8FWD4_9ACTN</name>
<keyword evidence="7 13" id="KW-0520">NAD</keyword>
<dbReference type="Pfam" id="PF05173">
    <property type="entry name" value="DapB_C"/>
    <property type="match status" value="1"/>
</dbReference>
<dbReference type="Proteomes" id="UP000032336">
    <property type="component" value="Unassembled WGS sequence"/>
</dbReference>
<dbReference type="GO" id="GO:0051287">
    <property type="term" value="F:NAD binding"/>
    <property type="evidence" value="ECO:0007669"/>
    <property type="project" value="UniProtKB-UniRule"/>
</dbReference>
<feature type="domain" description="Dihydrodipicolinate reductase C-terminal" evidence="15">
    <location>
        <begin position="128"/>
        <end position="262"/>
    </location>
</feature>
<comment type="caution">
    <text evidence="13">Was originally thought to be a dihydrodipicolinate reductase (DHDPR), catalyzing the conversion of dihydrodipicolinate to tetrahydrodipicolinate. However, it was shown in E.coli that the substrate of the enzymatic reaction is not dihydrodipicolinate (DHDP) but in fact (2S,4S)-4-hydroxy-2,3,4,5-tetrahydrodipicolinic acid (HTPA), the product released by the DapA-catalyzed reaction.</text>
</comment>
<accession>A0A0D8FWD4</accession>
<dbReference type="AlphaFoldDB" id="A0A0D8FWD4"/>